<feature type="region of interest" description="Disordered" evidence="11">
    <location>
        <begin position="163"/>
        <end position="192"/>
    </location>
</feature>
<protein>
    <recommendedName>
        <fullName evidence="12">Peptidase M20 dimerisation domain-containing protein</fullName>
    </recommendedName>
</protein>
<keyword evidence="6" id="KW-0028">Amino-acid biosynthesis</keyword>
<evidence type="ECO:0000256" key="9">
    <source>
        <dbReference type="ARBA" id="ARBA00022833"/>
    </source>
</evidence>
<reference evidence="15" key="2">
    <citation type="submission" date="2020-05" db="EMBL/GenBank/DDBJ databases">
        <title>Complete genome sequence of Bradyrhizobium diazoefficiens XF10 isolated from soybean nodule.</title>
        <authorList>
            <person name="Noda R."/>
            <person name="Kakizaki K."/>
            <person name="Minamisawa K."/>
        </authorList>
    </citation>
    <scope>NUCLEOTIDE SEQUENCE</scope>
    <source>
        <strain evidence="15">XF10</strain>
    </source>
</reference>
<name>A0A809XAU2_9BRAD</name>
<dbReference type="EMBL" id="AP023091">
    <property type="protein sequence ID" value="BCE23241.1"/>
    <property type="molecule type" value="Genomic_DNA"/>
</dbReference>
<dbReference type="CDD" id="cd03894">
    <property type="entry name" value="M20_ArgE"/>
    <property type="match status" value="1"/>
</dbReference>
<dbReference type="GO" id="GO:0008777">
    <property type="term" value="F:acetylornithine deacetylase activity"/>
    <property type="evidence" value="ECO:0007669"/>
    <property type="project" value="TreeGrafter"/>
</dbReference>
<keyword evidence="7" id="KW-0479">Metal-binding</keyword>
<dbReference type="Gene3D" id="3.40.630.10">
    <property type="entry name" value="Zn peptidases"/>
    <property type="match status" value="1"/>
</dbReference>
<dbReference type="PANTHER" id="PTHR43808:SF31">
    <property type="entry name" value="N-ACETYL-L-CITRULLINE DEACETYLASE"/>
    <property type="match status" value="1"/>
</dbReference>
<sequence>MVRLGWAVRLPKYLGLALGVVVALSPIVMNPISAEDDKAAAKQQQPQLPVSAEQALYLIRSTLLTLNDANRSGNYSVLRDLAAPDFQARNSAADLALGFTDLRRRNFDLFSVALAAPQLSTPPYLDPNKMLRLTGFFPTRPLQINFDLTFQNVANQWRPYGISVATPQAPRKPPRRRRPLRPRRTRPRRTERIRTAERARPLSGVCTSCRSVGMVRAGGRADHDPSHHMIPRMLDTRPDRIRKLLADLVGFDTISDRTNLPLIAHIESYLAALGVGFERIVDETGQKASLWVTIGPEDRPGLVLSGHTDVVPVAGQDWSHDPFKLVERDGRLYGRGTTDMKGFVAVCLAMVPDMVEARLKTPIHLAISYDEEIGCVGVRPMLGEVAKKRVKPLGAFIGEPTQMQVIIGHKGKHGVRATFRGLARHSSIAPDGVNAIEYASELIVEIRRRAVLLAGKRSTDSLYDVPHSTLLTSIVHGGAALNIVPDTCTVDFECRGIGITESREVTDAIVAWAKAEIEPAMKARHPECGIDFEEILDYPALDTAADATIVTLAKSLAGRNDHAKVAFGTEASLFASMAGIPSVVIGPGAIAQAHTPDEFVEMSELLKCAGFVEKLIAHCAKG</sequence>
<keyword evidence="10" id="KW-0170">Cobalt</keyword>
<reference evidence="13" key="1">
    <citation type="submission" date="2020-05" db="EMBL/GenBank/DDBJ databases">
        <title>Complete genome sequence of Bradyrhizobium diazoefficiens XF1 isolated from soybean nodule.</title>
        <authorList>
            <person name="Noda R."/>
            <person name="Kakizaki K."/>
            <person name="Minamisawa K."/>
        </authorList>
    </citation>
    <scope>NUCLEOTIDE SEQUENCE</scope>
    <source>
        <strain evidence="13">XF1</strain>
    </source>
</reference>
<dbReference type="Gene3D" id="3.30.70.360">
    <property type="match status" value="1"/>
</dbReference>
<evidence type="ECO:0000256" key="4">
    <source>
        <dbReference type="ARBA" id="ARBA00022490"/>
    </source>
</evidence>
<evidence type="ECO:0000256" key="10">
    <source>
        <dbReference type="ARBA" id="ARBA00023285"/>
    </source>
</evidence>
<dbReference type="InterPro" id="IPR036264">
    <property type="entry name" value="Bact_exopeptidase_dim_dom"/>
</dbReference>
<dbReference type="EMBL" id="AP023099">
    <property type="protein sequence ID" value="BCE93015.1"/>
    <property type="molecule type" value="Genomic_DNA"/>
</dbReference>
<dbReference type="InterPro" id="IPR011650">
    <property type="entry name" value="Peptidase_M20_dimer"/>
</dbReference>
<dbReference type="PROSITE" id="PS00759">
    <property type="entry name" value="ARGE_DAPE_CPG2_2"/>
    <property type="match status" value="1"/>
</dbReference>
<keyword evidence="5" id="KW-0055">Arginine biosynthesis</keyword>
<keyword evidence="8" id="KW-0378">Hydrolase</keyword>
<organism evidence="13">
    <name type="scientific">Bradyrhizobium diazoefficiens</name>
    <dbReference type="NCBI Taxonomy" id="1355477"/>
    <lineage>
        <taxon>Bacteria</taxon>
        <taxon>Pseudomonadati</taxon>
        <taxon>Pseudomonadota</taxon>
        <taxon>Alphaproteobacteria</taxon>
        <taxon>Hyphomicrobiales</taxon>
        <taxon>Nitrobacteraceae</taxon>
        <taxon>Bradyrhizobium</taxon>
    </lineage>
</organism>
<proteinExistence type="inferred from homology"/>
<evidence type="ECO:0000259" key="12">
    <source>
        <dbReference type="Pfam" id="PF07687"/>
    </source>
</evidence>
<evidence type="ECO:0000256" key="8">
    <source>
        <dbReference type="ARBA" id="ARBA00022801"/>
    </source>
</evidence>
<feature type="compositionally biased region" description="Basic residues" evidence="11">
    <location>
        <begin position="172"/>
        <end position="187"/>
    </location>
</feature>
<evidence type="ECO:0000256" key="7">
    <source>
        <dbReference type="ARBA" id="ARBA00022723"/>
    </source>
</evidence>
<keyword evidence="4" id="KW-0963">Cytoplasm</keyword>
<evidence type="ECO:0000256" key="2">
    <source>
        <dbReference type="ARBA" id="ARBA00004496"/>
    </source>
</evidence>
<evidence type="ECO:0000256" key="11">
    <source>
        <dbReference type="SAM" id="MobiDB-lite"/>
    </source>
</evidence>
<comment type="similarity">
    <text evidence="3">Belongs to the peptidase M20A family. ArgE subfamily.</text>
</comment>
<comment type="cofactor">
    <cofactor evidence="1">
        <name>Zn(2+)</name>
        <dbReference type="ChEBI" id="CHEBI:29105"/>
    </cofactor>
</comment>
<evidence type="ECO:0000256" key="1">
    <source>
        <dbReference type="ARBA" id="ARBA00001947"/>
    </source>
</evidence>
<dbReference type="InterPro" id="IPR010169">
    <property type="entry name" value="AcOrn-deacetyl"/>
</dbReference>
<dbReference type="FunFam" id="3.30.70.360:FF:000003">
    <property type="entry name" value="Acetylornithine deacetylase"/>
    <property type="match status" value="1"/>
</dbReference>
<dbReference type="SUPFAM" id="SSF53187">
    <property type="entry name" value="Zn-dependent exopeptidases"/>
    <property type="match status" value="1"/>
</dbReference>
<feature type="domain" description="Peptidase M20 dimerisation" evidence="12">
    <location>
        <begin position="407"/>
        <end position="517"/>
    </location>
</feature>
<dbReference type="GO" id="GO:0046872">
    <property type="term" value="F:metal ion binding"/>
    <property type="evidence" value="ECO:0007669"/>
    <property type="project" value="UniProtKB-KW"/>
</dbReference>
<evidence type="ECO:0000256" key="6">
    <source>
        <dbReference type="ARBA" id="ARBA00022605"/>
    </source>
</evidence>
<evidence type="ECO:0000313" key="14">
    <source>
        <dbReference type="EMBL" id="BCE49504.1"/>
    </source>
</evidence>
<dbReference type="Pfam" id="PF01546">
    <property type="entry name" value="Peptidase_M20"/>
    <property type="match status" value="1"/>
</dbReference>
<dbReference type="Pfam" id="PF07687">
    <property type="entry name" value="M20_dimer"/>
    <property type="match status" value="1"/>
</dbReference>
<dbReference type="AlphaFoldDB" id="A0A809XAU2"/>
<dbReference type="EMBL" id="AP023094">
    <property type="protein sequence ID" value="BCE49504.1"/>
    <property type="molecule type" value="Genomic_DNA"/>
</dbReference>
<comment type="subcellular location">
    <subcellularLocation>
        <location evidence="2">Cytoplasm</location>
    </subcellularLocation>
</comment>
<reference evidence="14" key="3">
    <citation type="submission" date="2020-05" db="EMBL/GenBank/DDBJ databases">
        <title>Complete genome sequence of Bradyrhizobium diazoefficiens XF4 isolated from soybean nodule.</title>
        <authorList>
            <person name="Noda R."/>
            <person name="Kakizaki K."/>
            <person name="Minamisawa K."/>
        </authorList>
    </citation>
    <scope>NUCLEOTIDE SEQUENCE</scope>
    <source>
        <strain evidence="14">XF4</strain>
    </source>
</reference>
<keyword evidence="9" id="KW-0862">Zinc</keyword>
<dbReference type="GO" id="GO:0005737">
    <property type="term" value="C:cytoplasm"/>
    <property type="evidence" value="ECO:0007669"/>
    <property type="project" value="UniProtKB-SubCell"/>
</dbReference>
<dbReference type="InterPro" id="IPR001261">
    <property type="entry name" value="ArgE/DapE_CS"/>
</dbReference>
<dbReference type="GO" id="GO:0006526">
    <property type="term" value="P:L-arginine biosynthetic process"/>
    <property type="evidence" value="ECO:0007669"/>
    <property type="project" value="UniProtKB-KW"/>
</dbReference>
<evidence type="ECO:0000256" key="3">
    <source>
        <dbReference type="ARBA" id="ARBA00005691"/>
    </source>
</evidence>
<evidence type="ECO:0000313" key="13">
    <source>
        <dbReference type="EMBL" id="BCE23241.1"/>
    </source>
</evidence>
<dbReference type="NCBIfam" id="TIGR01892">
    <property type="entry name" value="AcOrn-deacetyl"/>
    <property type="match status" value="1"/>
</dbReference>
<evidence type="ECO:0000256" key="5">
    <source>
        <dbReference type="ARBA" id="ARBA00022571"/>
    </source>
</evidence>
<dbReference type="InterPro" id="IPR050072">
    <property type="entry name" value="Peptidase_M20A"/>
</dbReference>
<dbReference type="PANTHER" id="PTHR43808">
    <property type="entry name" value="ACETYLORNITHINE DEACETYLASE"/>
    <property type="match status" value="1"/>
</dbReference>
<evidence type="ECO:0000313" key="15">
    <source>
        <dbReference type="EMBL" id="BCE93015.1"/>
    </source>
</evidence>
<gene>
    <name evidence="15" type="ORF">XF10B_58130</name>
    <name evidence="13" type="ORF">XF1B_59220</name>
    <name evidence="14" type="ORF">XF4B_58530</name>
</gene>
<dbReference type="NCBIfam" id="NF005710">
    <property type="entry name" value="PRK07522.1"/>
    <property type="match status" value="1"/>
</dbReference>
<dbReference type="SUPFAM" id="SSF55031">
    <property type="entry name" value="Bacterial exopeptidase dimerisation domain"/>
    <property type="match status" value="1"/>
</dbReference>
<dbReference type="InterPro" id="IPR002933">
    <property type="entry name" value="Peptidase_M20"/>
</dbReference>
<accession>A0A809XAU2</accession>